<comment type="similarity">
    <text evidence="1">Belongs to the peptidase S33 family.</text>
</comment>
<feature type="region of interest" description="Disordered" evidence="3">
    <location>
        <begin position="204"/>
        <end position="243"/>
    </location>
</feature>
<dbReference type="EC" id="3.1.1.1" evidence="5"/>
<dbReference type="Proteomes" id="UP000271469">
    <property type="component" value="Chromosome"/>
</dbReference>
<dbReference type="InterPro" id="IPR029058">
    <property type="entry name" value="AB_hydrolase_fold"/>
</dbReference>
<evidence type="ECO:0000256" key="1">
    <source>
        <dbReference type="ARBA" id="ARBA00010088"/>
    </source>
</evidence>
<sequence length="263" mass="29017">MPTTSRAPLTTYVFGPDTTETPHVLAVHGLTGHGRRWESLATENLHDVRVIAPDLIGHGHSPWVPPWSFEQHLDALTAVVDEHIPTSARPFVIVGHSFGGALAVRLAERLGRDVVRGLVLLDPAQGLDPHWALEVATDSLAHWDYPDADTARATKREEGWAEVPDRLLTAEIDTHLIDLDNGRVGWRVCAPAAAAAWSEMARDPVLPRPGSRPRSWSPTASTHRSSVRRFSRRARSSGATTWRSCTPTADTWCRSWNPRSPPM</sequence>
<dbReference type="EMBL" id="CP033972">
    <property type="protein sequence ID" value="AZG48580.1"/>
    <property type="molecule type" value="Genomic_DNA"/>
</dbReference>
<feature type="compositionally biased region" description="Low complexity" evidence="3">
    <location>
        <begin position="208"/>
        <end position="224"/>
    </location>
</feature>
<dbReference type="GO" id="GO:0106435">
    <property type="term" value="F:carboxylesterase activity"/>
    <property type="evidence" value="ECO:0007669"/>
    <property type="project" value="UniProtKB-EC"/>
</dbReference>
<dbReference type="PANTHER" id="PTHR43248:SF3">
    <property type="entry name" value="AB HYDROLASE-1 DOMAIN-CONTAINING PROTEIN"/>
    <property type="match status" value="1"/>
</dbReference>
<evidence type="ECO:0000256" key="2">
    <source>
        <dbReference type="ARBA" id="ARBA00022801"/>
    </source>
</evidence>
<dbReference type="AlphaFoldDB" id="A0A3G8JWK9"/>
<dbReference type="InterPro" id="IPR000073">
    <property type="entry name" value="AB_hydrolase_1"/>
</dbReference>
<name>A0A3G8JWK9_9ACTN</name>
<feature type="domain" description="AB hydrolase-1" evidence="4">
    <location>
        <begin position="24"/>
        <end position="210"/>
    </location>
</feature>
<dbReference type="InterPro" id="IPR051601">
    <property type="entry name" value="Serine_prot/Carboxylest_S33"/>
</dbReference>
<dbReference type="Pfam" id="PF12697">
    <property type="entry name" value="Abhydrolase_6"/>
    <property type="match status" value="1"/>
</dbReference>
<reference evidence="5 6" key="1">
    <citation type="submission" date="2018-11" db="EMBL/GenBank/DDBJ databases">
        <title>Gordonia insulae sp. nov., isolated from an island soil.</title>
        <authorList>
            <person name="Kim Y.S."/>
            <person name="Kim S.B."/>
        </authorList>
    </citation>
    <scope>NUCLEOTIDE SEQUENCE [LARGE SCALE GENOMIC DNA]</scope>
    <source>
        <strain evidence="5 6">MMS17-SY073</strain>
    </source>
</reference>
<feature type="compositionally biased region" description="Basic residues" evidence="3">
    <location>
        <begin position="225"/>
        <end position="235"/>
    </location>
</feature>
<organism evidence="5 6">
    <name type="scientific">Gordonia insulae</name>
    <dbReference type="NCBI Taxonomy" id="2420509"/>
    <lineage>
        <taxon>Bacteria</taxon>
        <taxon>Bacillati</taxon>
        <taxon>Actinomycetota</taxon>
        <taxon>Actinomycetes</taxon>
        <taxon>Mycobacteriales</taxon>
        <taxon>Gordoniaceae</taxon>
        <taxon>Gordonia</taxon>
    </lineage>
</organism>
<accession>A0A3G8JWK9</accession>
<proteinExistence type="inferred from homology"/>
<dbReference type="KEGG" id="gom:D7316_05197"/>
<dbReference type="PRINTS" id="PR00111">
    <property type="entry name" value="ABHYDROLASE"/>
</dbReference>
<evidence type="ECO:0000259" key="4">
    <source>
        <dbReference type="Pfam" id="PF12697"/>
    </source>
</evidence>
<dbReference type="SUPFAM" id="SSF53474">
    <property type="entry name" value="alpha/beta-Hydrolases"/>
    <property type="match status" value="1"/>
</dbReference>
<dbReference type="Gene3D" id="3.40.50.1820">
    <property type="entry name" value="alpha/beta hydrolase"/>
    <property type="match status" value="1"/>
</dbReference>
<keyword evidence="2 5" id="KW-0378">Hydrolase</keyword>
<gene>
    <name evidence="5" type="primary">lipV_3</name>
    <name evidence="5" type="ORF">D7316_05197</name>
</gene>
<keyword evidence="6" id="KW-1185">Reference proteome</keyword>
<evidence type="ECO:0000256" key="3">
    <source>
        <dbReference type="SAM" id="MobiDB-lite"/>
    </source>
</evidence>
<protein>
    <submittedName>
        <fullName evidence="5">Lipase LipV</fullName>
        <ecNumber evidence="5">3.1.1.1</ecNumber>
    </submittedName>
</protein>
<evidence type="ECO:0000313" key="6">
    <source>
        <dbReference type="Proteomes" id="UP000271469"/>
    </source>
</evidence>
<dbReference type="PANTHER" id="PTHR43248">
    <property type="entry name" value="2-SUCCINYL-6-HYDROXY-2,4-CYCLOHEXADIENE-1-CARBOXYLATE SYNTHASE"/>
    <property type="match status" value="1"/>
</dbReference>
<evidence type="ECO:0000313" key="5">
    <source>
        <dbReference type="EMBL" id="AZG48580.1"/>
    </source>
</evidence>